<dbReference type="OrthoDB" id="6105938at2759"/>
<sequence length="333" mass="36424">MSSRLGSSGVNVSGRVGAGGSEGTGEEKDASFKAARPGPRSADSAAEGRPSGAERLGRKARGKSCRKDGRGRRREGNQDGEEERQSVEHAGHVGDGERGKRPRGKAERTGTRGDGARQETGSTESLSSSNSDSDNLQRGCTCPRCPSAVCTQTTGTDSNPQFPRSAMRSMSSSALSQPPVQTRPTPPSPLRLSSRTGAGNLHRHPLREADPFRMEVRTGASQSRQARIPSLISSDRGEEEEEEEEDLEDGEEGGSGVMEVLGRTVTSAAVPTCVPFGMRKREKNRIKCLRRRRRRKERWRQESRQVNGRMKRAPFRRLLRIFVCSKKNHRACD</sequence>
<feature type="compositionally biased region" description="Basic and acidic residues" evidence="1">
    <location>
        <begin position="206"/>
        <end position="216"/>
    </location>
</feature>
<proteinExistence type="predicted"/>
<evidence type="ECO:0000256" key="1">
    <source>
        <dbReference type="SAM" id="MobiDB-lite"/>
    </source>
</evidence>
<dbReference type="AlphaFoldDB" id="A0A4Z2HGW2"/>
<keyword evidence="3" id="KW-1185">Reference proteome</keyword>
<comment type="caution">
    <text evidence="2">The sequence shown here is derived from an EMBL/GenBank/DDBJ whole genome shotgun (WGS) entry which is preliminary data.</text>
</comment>
<protein>
    <submittedName>
        <fullName evidence="2">Uncharacterized protein</fullName>
    </submittedName>
</protein>
<feature type="compositionally biased region" description="Basic and acidic residues" evidence="1">
    <location>
        <begin position="83"/>
        <end position="117"/>
    </location>
</feature>
<organism evidence="2 3">
    <name type="scientific">Liparis tanakae</name>
    <name type="common">Tanaka's snailfish</name>
    <dbReference type="NCBI Taxonomy" id="230148"/>
    <lineage>
        <taxon>Eukaryota</taxon>
        <taxon>Metazoa</taxon>
        <taxon>Chordata</taxon>
        <taxon>Craniata</taxon>
        <taxon>Vertebrata</taxon>
        <taxon>Euteleostomi</taxon>
        <taxon>Actinopterygii</taxon>
        <taxon>Neopterygii</taxon>
        <taxon>Teleostei</taxon>
        <taxon>Neoteleostei</taxon>
        <taxon>Acanthomorphata</taxon>
        <taxon>Eupercaria</taxon>
        <taxon>Perciformes</taxon>
        <taxon>Cottioidei</taxon>
        <taxon>Cottales</taxon>
        <taxon>Liparidae</taxon>
        <taxon>Liparis</taxon>
    </lineage>
</organism>
<feature type="compositionally biased region" description="Low complexity" evidence="1">
    <location>
        <begin position="1"/>
        <end position="15"/>
    </location>
</feature>
<evidence type="ECO:0000313" key="3">
    <source>
        <dbReference type="Proteomes" id="UP000314294"/>
    </source>
</evidence>
<feature type="compositionally biased region" description="Polar residues" evidence="1">
    <location>
        <begin position="149"/>
        <end position="162"/>
    </location>
</feature>
<dbReference type="Proteomes" id="UP000314294">
    <property type="component" value="Unassembled WGS sequence"/>
</dbReference>
<feature type="compositionally biased region" description="Low complexity" evidence="1">
    <location>
        <begin position="125"/>
        <end position="136"/>
    </location>
</feature>
<gene>
    <name evidence="2" type="ORF">EYF80_025243</name>
</gene>
<feature type="compositionally biased region" description="Basic residues" evidence="1">
    <location>
        <begin position="58"/>
        <end position="73"/>
    </location>
</feature>
<evidence type="ECO:0000313" key="2">
    <source>
        <dbReference type="EMBL" id="TNN64495.1"/>
    </source>
</evidence>
<feature type="compositionally biased region" description="Low complexity" evidence="1">
    <location>
        <begin position="164"/>
        <end position="183"/>
    </location>
</feature>
<dbReference type="EMBL" id="SRLO01000251">
    <property type="protein sequence ID" value="TNN64495.1"/>
    <property type="molecule type" value="Genomic_DNA"/>
</dbReference>
<accession>A0A4Z2HGW2</accession>
<reference evidence="2 3" key="1">
    <citation type="submission" date="2019-03" db="EMBL/GenBank/DDBJ databases">
        <title>First draft genome of Liparis tanakae, snailfish: a comprehensive survey of snailfish specific genes.</title>
        <authorList>
            <person name="Kim W."/>
            <person name="Song I."/>
            <person name="Jeong J.-H."/>
            <person name="Kim D."/>
            <person name="Kim S."/>
            <person name="Ryu S."/>
            <person name="Song J.Y."/>
            <person name="Lee S.K."/>
        </authorList>
    </citation>
    <scope>NUCLEOTIDE SEQUENCE [LARGE SCALE GENOMIC DNA]</scope>
    <source>
        <tissue evidence="2">Muscle</tissue>
    </source>
</reference>
<name>A0A4Z2HGW2_9TELE</name>
<feature type="compositionally biased region" description="Acidic residues" evidence="1">
    <location>
        <begin position="237"/>
        <end position="252"/>
    </location>
</feature>
<feature type="region of interest" description="Disordered" evidence="1">
    <location>
        <begin position="1"/>
        <end position="255"/>
    </location>
</feature>